<evidence type="ECO:0000259" key="18">
    <source>
        <dbReference type="PROSITE" id="PS50058"/>
    </source>
</evidence>
<dbReference type="GO" id="GO:0072345">
    <property type="term" value="F:NAADP-sensitive calcium-release channel activity"/>
    <property type="evidence" value="ECO:0007669"/>
    <property type="project" value="TreeGrafter"/>
</dbReference>
<dbReference type="InterPro" id="IPR001770">
    <property type="entry name" value="G-protein_gamma"/>
</dbReference>
<feature type="domain" description="G protein gamma" evidence="18">
    <location>
        <begin position="544"/>
        <end position="620"/>
    </location>
</feature>
<dbReference type="GO" id="GO:0005834">
    <property type="term" value="C:heterotrimeric G-protein complex"/>
    <property type="evidence" value="ECO:0007669"/>
    <property type="project" value="InterPro"/>
</dbReference>
<keyword evidence="5 15" id="KW-1003">Cell membrane</keyword>
<keyword evidence="4" id="KW-0813">Transport</keyword>
<keyword evidence="10 15" id="KW-0472">Membrane</keyword>
<organism evidence="19 20">
    <name type="scientific">Synaphobranchus kaupii</name>
    <name type="common">Kaup's arrowtooth eel</name>
    <dbReference type="NCBI Taxonomy" id="118154"/>
    <lineage>
        <taxon>Eukaryota</taxon>
        <taxon>Metazoa</taxon>
        <taxon>Chordata</taxon>
        <taxon>Craniata</taxon>
        <taxon>Vertebrata</taxon>
        <taxon>Euteleostomi</taxon>
        <taxon>Actinopterygii</taxon>
        <taxon>Neopterygii</taxon>
        <taxon>Teleostei</taxon>
        <taxon>Anguilliformes</taxon>
        <taxon>Synaphobranchidae</taxon>
        <taxon>Synaphobranchus</taxon>
    </lineage>
</organism>
<feature type="transmembrane region" description="Helical" evidence="17">
    <location>
        <begin position="369"/>
        <end position="391"/>
    </location>
</feature>
<dbReference type="SUPFAM" id="SSF48670">
    <property type="entry name" value="Transducin (heterotrimeric G protein), gamma chain"/>
    <property type="match status" value="1"/>
</dbReference>
<dbReference type="GO" id="GO:0007186">
    <property type="term" value="P:G protein-coupled receptor signaling pathway"/>
    <property type="evidence" value="ECO:0007669"/>
    <property type="project" value="InterPro"/>
</dbReference>
<dbReference type="PANTHER" id="PTHR12127">
    <property type="entry name" value="MUCOLIPIN"/>
    <property type="match status" value="1"/>
</dbReference>
<gene>
    <name evidence="19" type="ORF">SKAU_G00422890</name>
</gene>
<evidence type="ECO:0000256" key="16">
    <source>
        <dbReference type="SAM" id="MobiDB-lite"/>
    </source>
</evidence>
<accession>A0A9Q1E5L2</accession>
<feature type="transmembrane region" description="Helical" evidence="17">
    <location>
        <begin position="411"/>
        <end position="433"/>
    </location>
</feature>
<evidence type="ECO:0000256" key="3">
    <source>
        <dbReference type="ARBA" id="ARBA00007431"/>
    </source>
</evidence>
<evidence type="ECO:0000256" key="5">
    <source>
        <dbReference type="ARBA" id="ARBA00022475"/>
    </source>
</evidence>
<dbReference type="OrthoDB" id="263481at2759"/>
<dbReference type="InterPro" id="IPR049134">
    <property type="entry name" value="MCLN_ECD"/>
</dbReference>
<dbReference type="AlphaFoldDB" id="A0A9Q1E5L2"/>
<dbReference type="InterPro" id="IPR039031">
    <property type="entry name" value="Mucolipin"/>
</dbReference>
<comment type="subcellular location">
    <subcellularLocation>
        <location evidence="15">Cell membrane</location>
        <topology evidence="15">Lipid-anchor</topology>
        <orientation evidence="15">Cytoplasmic side</orientation>
    </subcellularLocation>
    <subcellularLocation>
        <location evidence="2">Cell membrane</location>
        <topology evidence="2">Multi-pass membrane protein</topology>
    </subcellularLocation>
    <subcellularLocation>
        <location evidence="1">Endosome membrane</location>
        <topology evidence="1">Multi-pass membrane protein</topology>
    </subcellularLocation>
</comment>
<evidence type="ECO:0000256" key="4">
    <source>
        <dbReference type="ARBA" id="ARBA00022448"/>
    </source>
</evidence>
<evidence type="ECO:0000313" key="19">
    <source>
        <dbReference type="EMBL" id="KAJ8332500.1"/>
    </source>
</evidence>
<evidence type="ECO:0000256" key="14">
    <source>
        <dbReference type="ARBA" id="ARBA00036634"/>
    </source>
</evidence>
<dbReference type="Gene3D" id="4.10.260.10">
    <property type="entry name" value="Transducin (heterotrimeric G protein), gamma chain"/>
    <property type="match status" value="1"/>
</dbReference>
<feature type="transmembrane region" description="Helical" evidence="17">
    <location>
        <begin position="479"/>
        <end position="500"/>
    </location>
</feature>
<evidence type="ECO:0000256" key="10">
    <source>
        <dbReference type="ARBA" id="ARBA00023136"/>
    </source>
</evidence>
<dbReference type="Pfam" id="PF21381">
    <property type="entry name" value="MCLN_ECD"/>
    <property type="match status" value="1"/>
</dbReference>
<dbReference type="Proteomes" id="UP001152622">
    <property type="component" value="Unassembled WGS sequence"/>
</dbReference>
<dbReference type="PROSITE" id="PS50058">
    <property type="entry name" value="G_PROTEIN_GAMMA"/>
    <property type="match status" value="1"/>
</dbReference>
<dbReference type="PRINTS" id="PR00321">
    <property type="entry name" value="GPROTEING"/>
</dbReference>
<evidence type="ECO:0000256" key="12">
    <source>
        <dbReference type="ARBA" id="ARBA00023224"/>
    </source>
</evidence>
<evidence type="ECO:0000256" key="2">
    <source>
        <dbReference type="ARBA" id="ARBA00004651"/>
    </source>
</evidence>
<keyword evidence="11" id="KW-1015">Disulfide bond</keyword>
<evidence type="ECO:0000256" key="8">
    <source>
        <dbReference type="ARBA" id="ARBA00022989"/>
    </source>
</evidence>
<evidence type="ECO:0000313" key="20">
    <source>
        <dbReference type="Proteomes" id="UP001152622"/>
    </source>
</evidence>
<comment type="catalytic activity">
    <reaction evidence="14">
        <text>Ca(2+)(in) = Ca(2+)(out)</text>
        <dbReference type="Rhea" id="RHEA:29671"/>
        <dbReference type="ChEBI" id="CHEBI:29108"/>
    </reaction>
</comment>
<dbReference type="InterPro" id="IPR036284">
    <property type="entry name" value="GGL_sf"/>
</dbReference>
<comment type="caution">
    <text evidence="19">The sequence shown here is derived from an EMBL/GenBank/DDBJ whole genome shotgun (WGS) entry which is preliminary data.</text>
</comment>
<dbReference type="Pfam" id="PF08016">
    <property type="entry name" value="PKD_channel"/>
    <property type="match status" value="1"/>
</dbReference>
<evidence type="ECO:0000256" key="9">
    <source>
        <dbReference type="ARBA" id="ARBA00023065"/>
    </source>
</evidence>
<keyword evidence="13" id="KW-0407">Ion channel</keyword>
<evidence type="ECO:0000256" key="1">
    <source>
        <dbReference type="ARBA" id="ARBA00004337"/>
    </source>
</evidence>
<evidence type="ECO:0000256" key="11">
    <source>
        <dbReference type="ARBA" id="ARBA00023157"/>
    </source>
</evidence>
<dbReference type="EMBL" id="JAINUF010000025">
    <property type="protein sequence ID" value="KAJ8332500.1"/>
    <property type="molecule type" value="Genomic_DNA"/>
</dbReference>
<dbReference type="InterPro" id="IPR015898">
    <property type="entry name" value="G-protein_gamma-like_dom"/>
</dbReference>
<keyword evidence="15" id="KW-0449">Lipoprotein</keyword>
<dbReference type="GO" id="GO:0010008">
    <property type="term" value="C:endosome membrane"/>
    <property type="evidence" value="ECO:0007669"/>
    <property type="project" value="UniProtKB-SubCell"/>
</dbReference>
<keyword evidence="7" id="KW-0967">Endosome</keyword>
<sequence length="641" mass="72636">MAGQAAHGLARPGRNQNSPAPLPKSDRELASDGVEHFRRKLKYFFMNPCDKFRARGRKPWKLSLQILKIGLITIQLVLFGLSNQMMVTFKEENLMAFRHLFLKGYTDRSVDTYAVYTKSEVYNHMDFIIQQYTNLENLTAGNHAYEKSGGVVTPLLLCQQFYRNSTISPASESFHIDPHVETECTNIYPIQPLMGTPKAGQQLNFTLDFKRLLCVNVYIKLKAINLQTVRHNELPDCYVFYITISFSNRAHSGRVSITLHNDVGINECTDWNVTGGSGKNIDALLLFDGLIILACVGSLALCLRSVTNGIQLQSEYAMFFQTLHGKKVSWLDRMEFVNGWYILIIISDSLTIAGSILKMEIQTKNLTNYDVCSILLGTATMLVWVGVLRYLGFFQKYNILILTMRASFPHVVRFCCCAAMIYLGYCFCGWIVLGPYHKKFQTLNTVLACLFSLTNGDDVFSTFRQLRQQNQAVWLFSRVYLYSFTSLFIYMVISLFIALFTDIYETIKQQAGFQKSELQAFITECKDPPSSDRRSTETLIEMSSSSNLVVMKKMVQQLRFEASINRVKVSQAAADLQQFYHRGSAPSCDPRSVRLTGRGGDPWKLPEETDRTRATVCFTSELPITAPFTPQINSAVGLPSL</sequence>
<dbReference type="GO" id="GO:0031681">
    <property type="term" value="F:G-protein beta-subunit binding"/>
    <property type="evidence" value="ECO:0007669"/>
    <property type="project" value="InterPro"/>
</dbReference>
<protein>
    <recommendedName>
        <fullName evidence="15">Guanine nucleotide-binding protein subunit gamma</fullName>
    </recommendedName>
</protein>
<keyword evidence="6 17" id="KW-0812">Transmembrane</keyword>
<comment type="similarity">
    <text evidence="3 15">Belongs to the G protein gamma family.</text>
</comment>
<evidence type="ECO:0000256" key="17">
    <source>
        <dbReference type="SAM" id="Phobius"/>
    </source>
</evidence>
<feature type="transmembrane region" description="Helical" evidence="17">
    <location>
        <begin position="284"/>
        <end position="306"/>
    </location>
</feature>
<dbReference type="InterPro" id="IPR013122">
    <property type="entry name" value="PKD1_2_channel"/>
</dbReference>
<keyword evidence="20" id="KW-1185">Reference proteome</keyword>
<comment type="subunit">
    <text evidence="15">G proteins are composed of 3 units; alpha, beta and gamma.</text>
</comment>
<keyword evidence="12 15" id="KW-0807">Transducer</keyword>
<evidence type="ECO:0000256" key="7">
    <source>
        <dbReference type="ARBA" id="ARBA00022753"/>
    </source>
</evidence>
<feature type="region of interest" description="Disordered" evidence="16">
    <location>
        <begin position="1"/>
        <end position="27"/>
    </location>
</feature>
<keyword evidence="8 17" id="KW-1133">Transmembrane helix</keyword>
<feature type="transmembrane region" description="Helical" evidence="17">
    <location>
        <begin position="339"/>
        <end position="357"/>
    </location>
</feature>
<keyword evidence="9" id="KW-0406">Ion transport</keyword>
<dbReference type="PANTHER" id="PTHR12127:SF5">
    <property type="entry name" value="MUCOLIPIN-3"/>
    <property type="match status" value="1"/>
</dbReference>
<dbReference type="Gene3D" id="1.10.287.70">
    <property type="match status" value="1"/>
</dbReference>
<name>A0A9Q1E5L2_SYNKA</name>
<evidence type="ECO:0000256" key="6">
    <source>
        <dbReference type="ARBA" id="ARBA00022692"/>
    </source>
</evidence>
<evidence type="ECO:0000256" key="13">
    <source>
        <dbReference type="ARBA" id="ARBA00023303"/>
    </source>
</evidence>
<reference evidence="19" key="1">
    <citation type="journal article" date="2023" name="Science">
        <title>Genome structures resolve the early diversification of teleost fishes.</title>
        <authorList>
            <person name="Parey E."/>
            <person name="Louis A."/>
            <person name="Montfort J."/>
            <person name="Bouchez O."/>
            <person name="Roques C."/>
            <person name="Iampietro C."/>
            <person name="Lluch J."/>
            <person name="Castinel A."/>
            <person name="Donnadieu C."/>
            <person name="Desvignes T."/>
            <person name="Floi Bucao C."/>
            <person name="Jouanno E."/>
            <person name="Wen M."/>
            <person name="Mejri S."/>
            <person name="Dirks R."/>
            <person name="Jansen H."/>
            <person name="Henkel C."/>
            <person name="Chen W.J."/>
            <person name="Zahm M."/>
            <person name="Cabau C."/>
            <person name="Klopp C."/>
            <person name="Thompson A.W."/>
            <person name="Robinson-Rechavi M."/>
            <person name="Braasch I."/>
            <person name="Lecointre G."/>
            <person name="Bobe J."/>
            <person name="Postlethwait J.H."/>
            <person name="Berthelot C."/>
            <person name="Roest Crollius H."/>
            <person name="Guiguen Y."/>
        </authorList>
    </citation>
    <scope>NUCLEOTIDE SEQUENCE</scope>
    <source>
        <strain evidence="19">WJC10195</strain>
    </source>
</reference>
<dbReference type="FunFam" id="1.10.287.70:FF:000033">
    <property type="entry name" value="Mucolipin 1"/>
    <property type="match status" value="1"/>
</dbReference>
<dbReference type="GO" id="GO:0005765">
    <property type="term" value="C:lysosomal membrane"/>
    <property type="evidence" value="ECO:0007669"/>
    <property type="project" value="TreeGrafter"/>
</dbReference>
<comment type="function">
    <text evidence="15">Guanine nucleotide-binding proteins (G proteins) are involved as a modulator or transducer in various transmembrane signaling systems. The beta and gamma chains are required for the GTPase activity, for replacement of GDP by GTP, and for G protein-effector interaction.</text>
</comment>
<proteinExistence type="inferred from homology"/>
<evidence type="ECO:0000256" key="15">
    <source>
        <dbReference type="RuleBase" id="RU004973"/>
    </source>
</evidence>